<dbReference type="AlphaFoldDB" id="A0A8B8KZ59"/>
<feature type="domain" description="HSF-type DNA-binding" evidence="11">
    <location>
        <begin position="74"/>
        <end position="206"/>
    </location>
</feature>
<dbReference type="Gene3D" id="1.10.10.10">
    <property type="entry name" value="Winged helix-like DNA-binding domain superfamily/Winged helix DNA-binding domain"/>
    <property type="match status" value="1"/>
</dbReference>
<proteinExistence type="inferred from homology"/>
<evidence type="ECO:0000256" key="8">
    <source>
        <dbReference type="ARBA" id="ARBA00023242"/>
    </source>
</evidence>
<gene>
    <name evidence="13" type="primary">LOC113860865</name>
</gene>
<organism evidence="12 13">
    <name type="scientific">Abrus precatorius</name>
    <name type="common">Indian licorice</name>
    <name type="synonym">Glycine abrus</name>
    <dbReference type="NCBI Taxonomy" id="3816"/>
    <lineage>
        <taxon>Eukaryota</taxon>
        <taxon>Viridiplantae</taxon>
        <taxon>Streptophyta</taxon>
        <taxon>Embryophyta</taxon>
        <taxon>Tracheophyta</taxon>
        <taxon>Spermatophyta</taxon>
        <taxon>Magnoliopsida</taxon>
        <taxon>eudicotyledons</taxon>
        <taxon>Gunneridae</taxon>
        <taxon>Pentapetalae</taxon>
        <taxon>rosids</taxon>
        <taxon>fabids</taxon>
        <taxon>Fabales</taxon>
        <taxon>Fabaceae</taxon>
        <taxon>Papilionoideae</taxon>
        <taxon>50 kb inversion clade</taxon>
        <taxon>NPAAA clade</taxon>
        <taxon>indigoferoid/millettioid clade</taxon>
        <taxon>Abreae</taxon>
        <taxon>Abrus</taxon>
    </lineage>
</organism>
<dbReference type="GeneID" id="113860865"/>
<evidence type="ECO:0000256" key="3">
    <source>
        <dbReference type="ARBA" id="ARBA00022553"/>
    </source>
</evidence>
<evidence type="ECO:0000256" key="1">
    <source>
        <dbReference type="ARBA" id="ARBA00004123"/>
    </source>
</evidence>
<dbReference type="OrthoDB" id="60033at2759"/>
<reference evidence="12" key="1">
    <citation type="journal article" date="2019" name="Toxins">
        <title>Detection of Abrin-Like and Prepropulchellin-Like Toxin Genes and Transcripts Using Whole Genome Sequencing and Full-Length Transcript Sequencing of Abrus precatorius.</title>
        <authorList>
            <person name="Hovde B.T."/>
            <person name="Daligault H.E."/>
            <person name="Hanschen E.R."/>
            <person name="Kunde Y.A."/>
            <person name="Johnson M.B."/>
            <person name="Starkenburg S.R."/>
            <person name="Johnson S.L."/>
        </authorList>
    </citation>
    <scope>NUCLEOTIDE SEQUENCE [LARGE SCALE GENOMIC DNA]</scope>
</reference>
<keyword evidence="3" id="KW-0597">Phosphoprotein</keyword>
<evidence type="ECO:0000313" key="12">
    <source>
        <dbReference type="Proteomes" id="UP000694853"/>
    </source>
</evidence>
<dbReference type="Proteomes" id="UP000694853">
    <property type="component" value="Unplaced"/>
</dbReference>
<keyword evidence="6" id="KW-0238">DNA-binding</keyword>
<keyword evidence="12" id="KW-1185">Reference proteome</keyword>
<accession>A0A8B8KZ59</accession>
<sequence>MNPKQLNDPKLTAPEGTLELSSILLDYDETLLSSSFLRDTFSIPSPPSQLPSSSAEFEKVISFPQPLECLQGNPVPPFLSKTFDLVQDPSIDPIVSWAFTGVSFVVWDPTLFARHVLPRHFKHNNFSSFVRQLNTYVGIAVTHNCPSLFFPFPPPFLPFLLAAPSILKSLGICIQGFRKIDTDKWEFFNEAFQRGKKDLLKNIQRRRPPQPQQVGSNIGPYTDATKSGLEFEIEGLRKERRVLMQEVVELQQQQLTMLQRARQVNQRLQSAEQIQKQTVSFLAKLFENPSFSTHLKHEKEQRDMGSHRVKRKFVKQHQDQTEISDSLNEGKIVRYQPDWKNITISSEMPDIYSVSTEQSPNYLSQVLAKEGKENLIPGELAVVHEVMPTVEIIEGSSNFGLEGTLFKGKNVMSLSQQILAEDFVSFPEALTKEAKVPEFSPLGTESIMKLEDIWNTNFNVSGALSSSGSEPWENPIHHEVLEFGVISGMSEMWDIGSLRAKGTFLTDGSTPLK</sequence>
<dbReference type="PANTHER" id="PTHR10015:SF337">
    <property type="entry name" value="HEAT STRESS TRANSCRIPTION FACTOR A-3"/>
    <property type="match status" value="1"/>
</dbReference>
<keyword evidence="7" id="KW-0804">Transcription</keyword>
<evidence type="ECO:0000256" key="2">
    <source>
        <dbReference type="ARBA" id="ARBA00011233"/>
    </source>
</evidence>
<dbReference type="InterPro" id="IPR036390">
    <property type="entry name" value="WH_DNA-bd_sf"/>
</dbReference>
<evidence type="ECO:0000256" key="4">
    <source>
        <dbReference type="ARBA" id="ARBA00023015"/>
    </source>
</evidence>
<evidence type="ECO:0000256" key="9">
    <source>
        <dbReference type="RuleBase" id="RU004020"/>
    </source>
</evidence>
<dbReference type="PRINTS" id="PR00056">
    <property type="entry name" value="HSFDOMAIN"/>
</dbReference>
<evidence type="ECO:0000256" key="10">
    <source>
        <dbReference type="SAM" id="Coils"/>
    </source>
</evidence>
<keyword evidence="10" id="KW-0175">Coiled coil</keyword>
<evidence type="ECO:0000256" key="5">
    <source>
        <dbReference type="ARBA" id="ARBA00023016"/>
    </source>
</evidence>
<reference evidence="13" key="2">
    <citation type="submission" date="2025-08" db="UniProtKB">
        <authorList>
            <consortium name="RefSeq"/>
        </authorList>
    </citation>
    <scope>IDENTIFICATION</scope>
    <source>
        <tissue evidence="13">Young leaves</tissue>
    </source>
</reference>
<dbReference type="InterPro" id="IPR000232">
    <property type="entry name" value="HSF_DNA-bd"/>
</dbReference>
<evidence type="ECO:0000256" key="7">
    <source>
        <dbReference type="ARBA" id="ARBA00023163"/>
    </source>
</evidence>
<dbReference type="GO" id="GO:0034605">
    <property type="term" value="P:cellular response to heat"/>
    <property type="evidence" value="ECO:0007669"/>
    <property type="project" value="TreeGrafter"/>
</dbReference>
<evidence type="ECO:0000256" key="6">
    <source>
        <dbReference type="ARBA" id="ARBA00023125"/>
    </source>
</evidence>
<comment type="subunit">
    <text evidence="2">Homotrimer.</text>
</comment>
<dbReference type="RefSeq" id="XP_027349202.1">
    <property type="nucleotide sequence ID" value="XM_027493401.1"/>
</dbReference>
<dbReference type="SUPFAM" id="SSF46785">
    <property type="entry name" value="Winged helix' DNA-binding domain"/>
    <property type="match status" value="1"/>
</dbReference>
<dbReference type="Pfam" id="PF00447">
    <property type="entry name" value="HSF_DNA-bind"/>
    <property type="match status" value="1"/>
</dbReference>
<protein>
    <submittedName>
        <fullName evidence="13">Heat stress transcription factor A-1b-like</fullName>
    </submittedName>
</protein>
<dbReference type="FunFam" id="1.10.10.10:FF:000037">
    <property type="entry name" value="Heat stress transcription factor B-4"/>
    <property type="match status" value="1"/>
</dbReference>
<evidence type="ECO:0000313" key="13">
    <source>
        <dbReference type="RefSeq" id="XP_027349202.1"/>
    </source>
</evidence>
<dbReference type="GO" id="GO:0000978">
    <property type="term" value="F:RNA polymerase II cis-regulatory region sequence-specific DNA binding"/>
    <property type="evidence" value="ECO:0007669"/>
    <property type="project" value="TreeGrafter"/>
</dbReference>
<dbReference type="GO" id="GO:0003700">
    <property type="term" value="F:DNA-binding transcription factor activity"/>
    <property type="evidence" value="ECO:0007669"/>
    <property type="project" value="InterPro"/>
</dbReference>
<dbReference type="PANTHER" id="PTHR10015">
    <property type="entry name" value="HEAT SHOCK TRANSCRIPTION FACTOR"/>
    <property type="match status" value="1"/>
</dbReference>
<feature type="coiled-coil region" evidence="10">
    <location>
        <begin position="226"/>
        <end position="253"/>
    </location>
</feature>
<dbReference type="KEGG" id="aprc:113860865"/>
<comment type="similarity">
    <text evidence="9">Belongs to the HSF family.</text>
</comment>
<keyword evidence="8" id="KW-0539">Nucleus</keyword>
<keyword evidence="5" id="KW-0346">Stress response</keyword>
<dbReference type="GO" id="GO:0006357">
    <property type="term" value="P:regulation of transcription by RNA polymerase II"/>
    <property type="evidence" value="ECO:0007669"/>
    <property type="project" value="TreeGrafter"/>
</dbReference>
<comment type="subcellular location">
    <subcellularLocation>
        <location evidence="1">Nucleus</location>
    </subcellularLocation>
</comment>
<dbReference type="GO" id="GO:0005634">
    <property type="term" value="C:nucleus"/>
    <property type="evidence" value="ECO:0007669"/>
    <property type="project" value="UniProtKB-SubCell"/>
</dbReference>
<evidence type="ECO:0000259" key="11">
    <source>
        <dbReference type="SMART" id="SM00415"/>
    </source>
</evidence>
<dbReference type="InterPro" id="IPR036388">
    <property type="entry name" value="WH-like_DNA-bd_sf"/>
</dbReference>
<dbReference type="SMART" id="SM00415">
    <property type="entry name" value="HSF"/>
    <property type="match status" value="1"/>
</dbReference>
<name>A0A8B8KZ59_ABRPR</name>
<keyword evidence="4" id="KW-0805">Transcription regulation</keyword>